<dbReference type="STRING" id="194439.CT2208"/>
<dbReference type="EnsemblBacteria" id="AAM73424">
    <property type="protein sequence ID" value="AAM73424"/>
    <property type="gene ID" value="CT2208"/>
</dbReference>
<gene>
    <name evidence="1" type="ordered locus">CT2208</name>
</gene>
<dbReference type="Proteomes" id="UP000001007">
    <property type="component" value="Chromosome"/>
</dbReference>
<dbReference type="AlphaFoldDB" id="Q8KAF4"/>
<reference evidence="1 2" key="1">
    <citation type="journal article" date="2002" name="Proc. Natl. Acad. Sci. U.S.A.">
        <title>The complete genome sequence of Chlorobium tepidum TLS, a photosynthetic, anaerobic, green-sulfur bacterium.</title>
        <authorList>
            <person name="Eisen J.A."/>
            <person name="Nelson K.E."/>
            <person name="Paulsen I.T."/>
            <person name="Heidelberg J.F."/>
            <person name="Wu M."/>
            <person name="Dodson R.J."/>
            <person name="Deboy R."/>
            <person name="Gwinn M.L."/>
            <person name="Nelson W.C."/>
            <person name="Haft D.H."/>
            <person name="Hickey E.K."/>
            <person name="Peterson J.D."/>
            <person name="Durkin A.S."/>
            <person name="Kolonay J.L."/>
            <person name="Yang F."/>
            <person name="Holt I."/>
            <person name="Umayam L.A."/>
            <person name="Mason T."/>
            <person name="Brenner M."/>
            <person name="Shea T.P."/>
            <person name="Parksey D."/>
            <person name="Nierman W.C."/>
            <person name="Feldblyum T.V."/>
            <person name="Hansen C.L."/>
            <person name="Craven M.B."/>
            <person name="Radune D."/>
            <person name="Vamathevan J."/>
            <person name="Khouri H."/>
            <person name="White O."/>
            <person name="Gruber T.M."/>
            <person name="Ketchum K.A."/>
            <person name="Venter J.C."/>
            <person name="Tettelin H."/>
            <person name="Bryant D.A."/>
            <person name="Fraser C.M."/>
        </authorList>
    </citation>
    <scope>NUCLEOTIDE SEQUENCE [LARGE SCALE GENOMIC DNA]</scope>
    <source>
        <strain evidence="2">ATCC 49652 / DSM 12025 / NBRC 103806 / TLS</strain>
    </source>
</reference>
<name>Q8KAF4_CHLTE</name>
<evidence type="ECO:0000313" key="2">
    <source>
        <dbReference type="Proteomes" id="UP000001007"/>
    </source>
</evidence>
<dbReference type="HOGENOM" id="CLU_2536500_0_0_10"/>
<dbReference type="EMBL" id="AE006470">
    <property type="protein sequence ID" value="AAM73424.1"/>
    <property type="molecule type" value="Genomic_DNA"/>
</dbReference>
<dbReference type="KEGG" id="cte:CT2208"/>
<organism evidence="1 2">
    <name type="scientific">Chlorobaculum tepidum (strain ATCC 49652 / DSM 12025 / NBRC 103806 / TLS)</name>
    <name type="common">Chlorobium tepidum</name>
    <dbReference type="NCBI Taxonomy" id="194439"/>
    <lineage>
        <taxon>Bacteria</taxon>
        <taxon>Pseudomonadati</taxon>
        <taxon>Chlorobiota</taxon>
        <taxon>Chlorobiia</taxon>
        <taxon>Chlorobiales</taxon>
        <taxon>Chlorobiaceae</taxon>
        <taxon>Chlorobaculum</taxon>
    </lineage>
</organism>
<accession>Q8KAF4</accession>
<keyword evidence="2" id="KW-1185">Reference proteome</keyword>
<evidence type="ECO:0000313" key="1">
    <source>
        <dbReference type="EMBL" id="AAM73424.1"/>
    </source>
</evidence>
<protein>
    <submittedName>
        <fullName evidence="1">Uncharacterized protein</fullName>
    </submittedName>
</protein>
<sequence length="83" mass="9837">MRHCSGKRLSRRCFRVERKSHWISENQMRSMCSAPCRKLVNPDFFENAPQEGTDAAQAEKRRTDAKLRAAHYLKARARQKRFE</sequence>
<proteinExistence type="predicted"/>